<keyword evidence="1" id="KW-0472">Membrane</keyword>
<protein>
    <submittedName>
        <fullName evidence="2">Uncharacterized protein</fullName>
    </submittedName>
</protein>
<feature type="transmembrane region" description="Helical" evidence="1">
    <location>
        <begin position="53"/>
        <end position="77"/>
    </location>
</feature>
<feature type="transmembrane region" description="Helical" evidence="1">
    <location>
        <begin position="182"/>
        <end position="204"/>
    </location>
</feature>
<feature type="transmembrane region" description="Helical" evidence="1">
    <location>
        <begin position="136"/>
        <end position="155"/>
    </location>
</feature>
<dbReference type="Proteomes" id="UP000620124">
    <property type="component" value="Unassembled WGS sequence"/>
</dbReference>
<reference evidence="2" key="1">
    <citation type="submission" date="2020-05" db="EMBL/GenBank/DDBJ databases">
        <title>Mycena genomes resolve the evolution of fungal bioluminescence.</title>
        <authorList>
            <person name="Tsai I.J."/>
        </authorList>
    </citation>
    <scope>NUCLEOTIDE SEQUENCE</scope>
    <source>
        <strain evidence="2">CCC161011</strain>
    </source>
</reference>
<organism evidence="2 3">
    <name type="scientific">Mycena venus</name>
    <dbReference type="NCBI Taxonomy" id="2733690"/>
    <lineage>
        <taxon>Eukaryota</taxon>
        <taxon>Fungi</taxon>
        <taxon>Dikarya</taxon>
        <taxon>Basidiomycota</taxon>
        <taxon>Agaricomycotina</taxon>
        <taxon>Agaricomycetes</taxon>
        <taxon>Agaricomycetidae</taxon>
        <taxon>Agaricales</taxon>
        <taxon>Marasmiineae</taxon>
        <taxon>Mycenaceae</taxon>
        <taxon>Mycena</taxon>
    </lineage>
</organism>
<sequence length="325" mass="36404">MSASPLLAIIMAAVVGETLLYGAVLVLFLANFCIRGSWYTGLENTSNLRWNPVFLICTIIPFLCCSAHWLLSIARFFHVLLHSSNVDSVQRSYEHYSRLANAGEIINFVMTCFGDAVIIHRLWIIWNRSLRVTIPAALLWIALFVFGSITQHLILHPPLPPNQQHKSLSHTMSAVPIRSLRMANFTITVVTNIYCTALIAYRVWSNTQGRRELRSMASILIESAALYTAWTLFATVCYQLRSNILVFATILISQVIGLTNMLLYLRFGIERRPPAHTQDDTGVVLTSIFIENSSTPAHEYRISIQSPESGSDKSGAPMLQVSFSV</sequence>
<dbReference type="OrthoDB" id="3250682at2759"/>
<evidence type="ECO:0000313" key="3">
    <source>
        <dbReference type="Proteomes" id="UP000620124"/>
    </source>
</evidence>
<name>A0A8H6XZB0_9AGAR</name>
<keyword evidence="1" id="KW-1133">Transmembrane helix</keyword>
<gene>
    <name evidence="2" type="ORF">MVEN_01424100</name>
</gene>
<accession>A0A8H6XZB0</accession>
<feature type="transmembrane region" description="Helical" evidence="1">
    <location>
        <begin position="216"/>
        <end position="238"/>
    </location>
</feature>
<evidence type="ECO:0000256" key="1">
    <source>
        <dbReference type="SAM" id="Phobius"/>
    </source>
</evidence>
<comment type="caution">
    <text evidence="2">The sequence shown here is derived from an EMBL/GenBank/DDBJ whole genome shotgun (WGS) entry which is preliminary data.</text>
</comment>
<feature type="transmembrane region" description="Helical" evidence="1">
    <location>
        <begin position="6"/>
        <end position="32"/>
    </location>
</feature>
<keyword evidence="3" id="KW-1185">Reference proteome</keyword>
<feature type="transmembrane region" description="Helical" evidence="1">
    <location>
        <begin position="244"/>
        <end position="265"/>
    </location>
</feature>
<evidence type="ECO:0000313" key="2">
    <source>
        <dbReference type="EMBL" id="KAF7349027.1"/>
    </source>
</evidence>
<dbReference type="AlphaFoldDB" id="A0A8H6XZB0"/>
<dbReference type="EMBL" id="JACAZI010000011">
    <property type="protein sequence ID" value="KAF7349027.1"/>
    <property type="molecule type" value="Genomic_DNA"/>
</dbReference>
<keyword evidence="1" id="KW-0812">Transmembrane</keyword>
<proteinExistence type="predicted"/>
<feature type="transmembrane region" description="Helical" evidence="1">
    <location>
        <begin position="105"/>
        <end position="124"/>
    </location>
</feature>